<feature type="chain" id="PRO_5016480205" description="Peptide hydrolase" evidence="9">
    <location>
        <begin position="21"/>
        <end position="400"/>
    </location>
</feature>
<accession>A0A369JVL8</accession>
<gene>
    <name evidence="11" type="primary">LAP1_0</name>
    <name evidence="11" type="ORF">Hypma_009132</name>
</gene>
<sequence length="400" mass="42848">MKFQLTLNLVLAAFALLAHAAPISHNEIATKSAKGLRLLSLAEGVDPVWKTEDEKLELMRAGIKFFDVTEVYELEKLAPVENDFSVAATFPSPSHQSALAPILAAVSTANMQSNLNSLTAFNNRYYKSTTGASASTWILNTVKSITSSRSDITSALYSHSFVQSSIIVKIPGKVASTPVTILGAHMDSINLSSPTSGRAPGADDDGTGSVNLIEALRVLVAAGFTPSTPVEFHWYAGEEAGLLGSQAIATAYKNAGTKVKAFMELDMSGYFKPGTTEVMALQADYIDAGLNTFLKALITTYSRIPWAMDIPCGYACSDHASWYKAGFPSSFPYEAITGNDNPNVHSSTDTTSVNGFSWAHSIEFAKIDQDRVLELESVFKLAVVSKVGELTPLLNVPSVL</sequence>
<dbReference type="InterPro" id="IPR045175">
    <property type="entry name" value="M28_fam"/>
</dbReference>
<keyword evidence="4 9" id="KW-0479">Metal-binding</keyword>
<keyword evidence="7 9" id="KW-0862">Zinc</keyword>
<protein>
    <recommendedName>
        <fullName evidence="9">Peptide hydrolase</fullName>
        <ecNumber evidence="9">3.4.-.-</ecNumber>
    </recommendedName>
</protein>
<dbReference type="Gene3D" id="3.40.630.10">
    <property type="entry name" value="Zn peptidases"/>
    <property type="match status" value="1"/>
</dbReference>
<dbReference type="PANTHER" id="PTHR12147:SF56">
    <property type="entry name" value="AMINOPEPTIDASE YDR415C-RELATED"/>
    <property type="match status" value="1"/>
</dbReference>
<dbReference type="EMBL" id="LUEZ02000046">
    <property type="protein sequence ID" value="RDB23703.1"/>
    <property type="molecule type" value="Genomic_DNA"/>
</dbReference>
<evidence type="ECO:0000256" key="4">
    <source>
        <dbReference type="ARBA" id="ARBA00022723"/>
    </source>
</evidence>
<dbReference type="STRING" id="39966.A0A369JVL8"/>
<evidence type="ECO:0000313" key="12">
    <source>
        <dbReference type="Proteomes" id="UP000076154"/>
    </source>
</evidence>
<name>A0A369JVL8_HYPMA</name>
<keyword evidence="3 9" id="KW-0645">Protease</keyword>
<evidence type="ECO:0000256" key="9">
    <source>
        <dbReference type="RuleBase" id="RU361240"/>
    </source>
</evidence>
<keyword evidence="5 9" id="KW-0732">Signal</keyword>
<dbReference type="AlphaFoldDB" id="A0A369JVL8"/>
<evidence type="ECO:0000256" key="5">
    <source>
        <dbReference type="ARBA" id="ARBA00022729"/>
    </source>
</evidence>
<evidence type="ECO:0000256" key="3">
    <source>
        <dbReference type="ARBA" id="ARBA00022670"/>
    </source>
</evidence>
<evidence type="ECO:0000256" key="8">
    <source>
        <dbReference type="ARBA" id="ARBA00043962"/>
    </source>
</evidence>
<comment type="cofactor">
    <cofactor evidence="1">
        <name>Zn(2+)</name>
        <dbReference type="ChEBI" id="CHEBI:29105"/>
    </cofactor>
</comment>
<evidence type="ECO:0000256" key="2">
    <source>
        <dbReference type="ARBA" id="ARBA00022438"/>
    </source>
</evidence>
<dbReference type="Pfam" id="PF04389">
    <property type="entry name" value="Peptidase_M28"/>
    <property type="match status" value="1"/>
</dbReference>
<dbReference type="PANTHER" id="PTHR12147">
    <property type="entry name" value="METALLOPEPTIDASE M28 FAMILY MEMBER"/>
    <property type="match status" value="1"/>
</dbReference>
<dbReference type="OrthoDB" id="2214at2759"/>
<comment type="similarity">
    <text evidence="8">Belongs to the peptidase M28 family. M28E subfamily.</text>
</comment>
<evidence type="ECO:0000313" key="11">
    <source>
        <dbReference type="EMBL" id="RDB23703.1"/>
    </source>
</evidence>
<dbReference type="SUPFAM" id="SSF53187">
    <property type="entry name" value="Zn-dependent exopeptidases"/>
    <property type="match status" value="1"/>
</dbReference>
<keyword evidence="6 9" id="KW-0378">Hydrolase</keyword>
<dbReference type="Proteomes" id="UP000076154">
    <property type="component" value="Unassembled WGS sequence"/>
</dbReference>
<dbReference type="EC" id="3.4.-.-" evidence="9"/>
<dbReference type="GO" id="GO:0008235">
    <property type="term" value="F:metalloexopeptidase activity"/>
    <property type="evidence" value="ECO:0007669"/>
    <property type="project" value="InterPro"/>
</dbReference>
<comment type="caution">
    <text evidence="11">The sequence shown here is derived from an EMBL/GenBank/DDBJ whole genome shotgun (WGS) entry which is preliminary data.</text>
</comment>
<proteinExistence type="inferred from homology"/>
<reference evidence="11" key="1">
    <citation type="submission" date="2018-04" db="EMBL/GenBank/DDBJ databases">
        <title>Whole genome sequencing of Hypsizygus marmoreus.</title>
        <authorList>
            <person name="Choi I.-G."/>
            <person name="Min B."/>
            <person name="Kim J.-G."/>
            <person name="Kim S."/>
            <person name="Oh Y.-L."/>
            <person name="Kong W.-S."/>
            <person name="Park H."/>
            <person name="Jeong J."/>
            <person name="Song E.-S."/>
        </authorList>
    </citation>
    <scope>NUCLEOTIDE SEQUENCE [LARGE SCALE GENOMIC DNA]</scope>
    <source>
        <strain evidence="11">51987-8</strain>
    </source>
</reference>
<organism evidence="11 12">
    <name type="scientific">Hypsizygus marmoreus</name>
    <name type="common">White beech mushroom</name>
    <name type="synonym">Agaricus marmoreus</name>
    <dbReference type="NCBI Taxonomy" id="39966"/>
    <lineage>
        <taxon>Eukaryota</taxon>
        <taxon>Fungi</taxon>
        <taxon>Dikarya</taxon>
        <taxon>Basidiomycota</taxon>
        <taxon>Agaricomycotina</taxon>
        <taxon>Agaricomycetes</taxon>
        <taxon>Agaricomycetidae</taxon>
        <taxon>Agaricales</taxon>
        <taxon>Tricholomatineae</taxon>
        <taxon>Lyophyllaceae</taxon>
        <taxon>Hypsizygus</taxon>
    </lineage>
</organism>
<keyword evidence="2 11" id="KW-0031">Aminopeptidase</keyword>
<feature type="signal peptide" evidence="9">
    <location>
        <begin position="1"/>
        <end position="20"/>
    </location>
</feature>
<evidence type="ECO:0000256" key="1">
    <source>
        <dbReference type="ARBA" id="ARBA00001947"/>
    </source>
</evidence>
<dbReference type="GO" id="GO:0046872">
    <property type="term" value="F:metal ion binding"/>
    <property type="evidence" value="ECO:0007669"/>
    <property type="project" value="UniProtKB-KW"/>
</dbReference>
<keyword evidence="12" id="KW-1185">Reference proteome</keyword>
<dbReference type="InterPro" id="IPR007484">
    <property type="entry name" value="Peptidase_M28"/>
</dbReference>
<evidence type="ECO:0000259" key="10">
    <source>
        <dbReference type="Pfam" id="PF04389"/>
    </source>
</evidence>
<feature type="domain" description="Peptidase M28" evidence="10">
    <location>
        <begin position="166"/>
        <end position="352"/>
    </location>
</feature>
<dbReference type="GO" id="GO:0004177">
    <property type="term" value="F:aminopeptidase activity"/>
    <property type="evidence" value="ECO:0007669"/>
    <property type="project" value="UniProtKB-KW"/>
</dbReference>
<evidence type="ECO:0000256" key="6">
    <source>
        <dbReference type="ARBA" id="ARBA00022801"/>
    </source>
</evidence>
<dbReference type="InParanoid" id="A0A369JVL8"/>
<evidence type="ECO:0000256" key="7">
    <source>
        <dbReference type="ARBA" id="ARBA00022833"/>
    </source>
</evidence>
<dbReference type="GO" id="GO:0006508">
    <property type="term" value="P:proteolysis"/>
    <property type="evidence" value="ECO:0007669"/>
    <property type="project" value="UniProtKB-KW"/>
</dbReference>
<dbReference type="CDD" id="cd03879">
    <property type="entry name" value="M28_AAP"/>
    <property type="match status" value="1"/>
</dbReference>